<accession>A0A8S5UTZ6</accession>
<organism evidence="1">
    <name type="scientific">Myoviridae sp. ctYA416</name>
    <dbReference type="NCBI Taxonomy" id="2825125"/>
    <lineage>
        <taxon>Viruses</taxon>
        <taxon>Duplodnaviria</taxon>
        <taxon>Heunggongvirae</taxon>
        <taxon>Uroviricota</taxon>
        <taxon>Caudoviricetes</taxon>
    </lineage>
</organism>
<reference evidence="1" key="1">
    <citation type="journal article" date="2021" name="Proc. Natl. Acad. Sci. U.S.A.">
        <title>A Catalog of Tens of Thousands of Viruses from Human Metagenomes Reveals Hidden Associations with Chronic Diseases.</title>
        <authorList>
            <person name="Tisza M.J."/>
            <person name="Buck C.B."/>
        </authorList>
    </citation>
    <scope>NUCLEOTIDE SEQUENCE</scope>
    <source>
        <strain evidence="1">CtYA416</strain>
    </source>
</reference>
<sequence length="388" mass="45247">MSRYIGYNNDRWGLTGTDAEVRESRQTHETKNILRDTTGINENYRPEESRYTRDNPVEGMLYKNSVQNPAEYNANTNADIIAMLKKEGIGIGGAKLTDVERHLKFARVPRIDPVNKVGHTHEYIFMTKPNLVLYGDKGALAYSPLFREVKEKNLFVFNSLSMREAYESPFIPLISNYKRSNVDIPEISVSSDYETAKNMFGSSMFYRGPSYESDESFEFSIEFEDNKYLEVYMWFRLFDEYERMKHYGLIETPIEYIQDRVIHDQMAMYKFIVADDGMSILHYSKFYGVYPKNVPRNVFSDMPDDGVLRFTIQFKCSFVEDMDPTIIGDFKDLTDNRGTAGDISKGDYIDDLNGWSGEYMSRPRILLPTDPGYIQIHKNKFYQLRWEG</sequence>
<proteinExistence type="predicted"/>
<dbReference type="EMBL" id="BK016136">
    <property type="protein sequence ID" value="DAF97846.1"/>
    <property type="molecule type" value="Genomic_DNA"/>
</dbReference>
<evidence type="ECO:0000313" key="1">
    <source>
        <dbReference type="EMBL" id="DAF97846.1"/>
    </source>
</evidence>
<name>A0A8S5UTZ6_9CAUD</name>
<protein>
    <submittedName>
        <fullName evidence="1">Uncharacterized protein</fullName>
    </submittedName>
</protein>